<accession>A0A1H1P7K8</accession>
<keyword evidence="2" id="KW-1133">Transmembrane helix</keyword>
<dbReference type="STRING" id="117157.SAMN04489717_1523"/>
<dbReference type="Proteomes" id="UP000198983">
    <property type="component" value="Chromosome I"/>
</dbReference>
<dbReference type="AlphaFoldDB" id="A0A1H1P7K8"/>
<feature type="compositionally biased region" description="Basic and acidic residues" evidence="1">
    <location>
        <begin position="113"/>
        <end position="129"/>
    </location>
</feature>
<dbReference type="EMBL" id="LT629732">
    <property type="protein sequence ID" value="SDS07177.1"/>
    <property type="molecule type" value="Genomic_DNA"/>
</dbReference>
<evidence type="ECO:0008006" key="5">
    <source>
        <dbReference type="Google" id="ProtNLM"/>
    </source>
</evidence>
<sequence>MFVLGLILLVAAAVVGVVGVTANQSAGSMLTSNFTLFGWPVPMSAGWLFFWGIVTGLVGMLGIALMVRAARRARHRRREFRHTQREAQELREREAQRAKAEGAGSAAPSNVPEQREQAEHPTGLRERLSLRRTHK</sequence>
<evidence type="ECO:0000256" key="2">
    <source>
        <dbReference type="SAM" id="Phobius"/>
    </source>
</evidence>
<feature type="compositionally biased region" description="Basic and acidic residues" evidence="1">
    <location>
        <begin position="81"/>
        <end position="100"/>
    </location>
</feature>
<keyword evidence="4" id="KW-1185">Reference proteome</keyword>
<dbReference type="RefSeq" id="WP_092651872.1">
    <property type="nucleotide sequence ID" value="NZ_LT629732.1"/>
</dbReference>
<evidence type="ECO:0000256" key="1">
    <source>
        <dbReference type="SAM" id="MobiDB-lite"/>
    </source>
</evidence>
<organism evidence="3 4">
    <name type="scientific">Actinopolymorpha singaporensis</name>
    <dbReference type="NCBI Taxonomy" id="117157"/>
    <lineage>
        <taxon>Bacteria</taxon>
        <taxon>Bacillati</taxon>
        <taxon>Actinomycetota</taxon>
        <taxon>Actinomycetes</taxon>
        <taxon>Propionibacteriales</taxon>
        <taxon>Actinopolymorphaceae</taxon>
        <taxon>Actinopolymorpha</taxon>
    </lineage>
</organism>
<gene>
    <name evidence="3" type="ORF">SAMN04489717_1523</name>
</gene>
<feature type="transmembrane region" description="Helical" evidence="2">
    <location>
        <begin position="46"/>
        <end position="67"/>
    </location>
</feature>
<name>A0A1H1P7K8_9ACTN</name>
<protein>
    <recommendedName>
        <fullName evidence="5">Lipopolysaccharide assembly protein A domain-containing protein</fullName>
    </recommendedName>
</protein>
<evidence type="ECO:0000313" key="3">
    <source>
        <dbReference type="EMBL" id="SDS07177.1"/>
    </source>
</evidence>
<keyword evidence="2" id="KW-0472">Membrane</keyword>
<proteinExistence type="predicted"/>
<reference evidence="3 4" key="1">
    <citation type="submission" date="2016-10" db="EMBL/GenBank/DDBJ databases">
        <authorList>
            <person name="de Groot N.N."/>
        </authorList>
    </citation>
    <scope>NUCLEOTIDE SEQUENCE [LARGE SCALE GENOMIC DNA]</scope>
    <source>
        <strain evidence="3 4">DSM 22024</strain>
    </source>
</reference>
<feature type="region of interest" description="Disordered" evidence="1">
    <location>
        <begin position="76"/>
        <end position="135"/>
    </location>
</feature>
<keyword evidence="2" id="KW-0812">Transmembrane</keyword>
<evidence type="ECO:0000313" key="4">
    <source>
        <dbReference type="Proteomes" id="UP000198983"/>
    </source>
</evidence>